<feature type="compositionally biased region" description="Basic and acidic residues" evidence="1">
    <location>
        <begin position="1"/>
        <end position="10"/>
    </location>
</feature>
<feature type="region of interest" description="Disordered" evidence="1">
    <location>
        <begin position="237"/>
        <end position="272"/>
    </location>
</feature>
<evidence type="ECO:0000313" key="3">
    <source>
        <dbReference type="Proteomes" id="UP000054350"/>
    </source>
</evidence>
<gene>
    <name evidence="2" type="ORF">AMAG_01836</name>
</gene>
<feature type="compositionally biased region" description="Polar residues" evidence="1">
    <location>
        <begin position="36"/>
        <end position="49"/>
    </location>
</feature>
<keyword evidence="3" id="KW-1185">Reference proteome</keyword>
<dbReference type="Proteomes" id="UP000054350">
    <property type="component" value="Unassembled WGS sequence"/>
</dbReference>
<dbReference type="EMBL" id="GG745329">
    <property type="protein sequence ID" value="KNE55990.1"/>
    <property type="molecule type" value="Genomic_DNA"/>
</dbReference>
<feature type="compositionally biased region" description="Low complexity" evidence="1">
    <location>
        <begin position="244"/>
        <end position="261"/>
    </location>
</feature>
<dbReference type="AlphaFoldDB" id="A0A0L0S0S7"/>
<accession>A0A0L0S0S7</accession>
<dbReference type="OrthoDB" id="10322178at2759"/>
<sequence>MADVPRRNPPDEATTTSHRTTTTAPATAVPVTHHASQATGTSRASTTPTPDAEQPPWTTARATTGPMIVHTRPFRVCFSYTPWSLLEARESRTNTSPAAAAAAAPKHVTVSLRRDPCYVQRHWWNFGEGLYFERTTNPDRWSKWWSTVPDPTVPSKPRSVWHNRPDDYEVHLGDVVLQAQQRAATHLSHTFGPPIDFCVRYARGFVDGTHLSVLAFTAAMVANGAPWRTGKRMIEMWARPESTSPPGSNSSSSSSSGSDPSSSRDNRPNGSL</sequence>
<evidence type="ECO:0000313" key="2">
    <source>
        <dbReference type="EMBL" id="KNE55990.1"/>
    </source>
</evidence>
<feature type="compositionally biased region" description="Basic and acidic residues" evidence="1">
    <location>
        <begin position="262"/>
        <end position="272"/>
    </location>
</feature>
<proteinExistence type="predicted"/>
<organism evidence="2 3">
    <name type="scientific">Allomyces macrogynus (strain ATCC 38327)</name>
    <name type="common">Allomyces javanicus var. macrogynus</name>
    <dbReference type="NCBI Taxonomy" id="578462"/>
    <lineage>
        <taxon>Eukaryota</taxon>
        <taxon>Fungi</taxon>
        <taxon>Fungi incertae sedis</taxon>
        <taxon>Blastocladiomycota</taxon>
        <taxon>Blastocladiomycetes</taxon>
        <taxon>Blastocladiales</taxon>
        <taxon>Blastocladiaceae</taxon>
        <taxon>Allomyces</taxon>
    </lineage>
</organism>
<reference evidence="3" key="2">
    <citation type="submission" date="2009-11" db="EMBL/GenBank/DDBJ databases">
        <title>The Genome Sequence of Allomyces macrogynus strain ATCC 38327.</title>
        <authorList>
            <consortium name="The Broad Institute Genome Sequencing Platform"/>
            <person name="Russ C."/>
            <person name="Cuomo C."/>
            <person name="Shea T."/>
            <person name="Young S.K."/>
            <person name="Zeng Q."/>
            <person name="Koehrsen M."/>
            <person name="Haas B."/>
            <person name="Borodovsky M."/>
            <person name="Guigo R."/>
            <person name="Alvarado L."/>
            <person name="Berlin A."/>
            <person name="Borenstein D."/>
            <person name="Chen Z."/>
            <person name="Engels R."/>
            <person name="Freedman E."/>
            <person name="Gellesch M."/>
            <person name="Goldberg J."/>
            <person name="Griggs A."/>
            <person name="Gujja S."/>
            <person name="Heiman D."/>
            <person name="Hepburn T."/>
            <person name="Howarth C."/>
            <person name="Jen D."/>
            <person name="Larson L."/>
            <person name="Lewis B."/>
            <person name="Mehta T."/>
            <person name="Park D."/>
            <person name="Pearson M."/>
            <person name="Roberts A."/>
            <person name="Saif S."/>
            <person name="Shenoy N."/>
            <person name="Sisk P."/>
            <person name="Stolte C."/>
            <person name="Sykes S."/>
            <person name="Walk T."/>
            <person name="White J."/>
            <person name="Yandava C."/>
            <person name="Burger G."/>
            <person name="Gray M.W."/>
            <person name="Holland P.W.H."/>
            <person name="King N."/>
            <person name="Lang F.B.F."/>
            <person name="Roger A.J."/>
            <person name="Ruiz-Trillo I."/>
            <person name="Lander E."/>
            <person name="Nusbaum C."/>
        </authorList>
    </citation>
    <scope>NUCLEOTIDE SEQUENCE [LARGE SCALE GENOMIC DNA]</scope>
    <source>
        <strain evidence="3">ATCC 38327</strain>
    </source>
</reference>
<feature type="region of interest" description="Disordered" evidence="1">
    <location>
        <begin position="1"/>
        <end position="65"/>
    </location>
</feature>
<reference evidence="2 3" key="1">
    <citation type="submission" date="2009-11" db="EMBL/GenBank/DDBJ databases">
        <title>Annotation of Allomyces macrogynus ATCC 38327.</title>
        <authorList>
            <consortium name="The Broad Institute Genome Sequencing Platform"/>
            <person name="Russ C."/>
            <person name="Cuomo C."/>
            <person name="Burger G."/>
            <person name="Gray M.W."/>
            <person name="Holland P.W.H."/>
            <person name="King N."/>
            <person name="Lang F.B.F."/>
            <person name="Roger A.J."/>
            <person name="Ruiz-Trillo I."/>
            <person name="Young S.K."/>
            <person name="Zeng Q."/>
            <person name="Gargeya S."/>
            <person name="Fitzgerald M."/>
            <person name="Haas B."/>
            <person name="Abouelleil A."/>
            <person name="Alvarado L."/>
            <person name="Arachchi H.M."/>
            <person name="Berlin A."/>
            <person name="Chapman S.B."/>
            <person name="Gearin G."/>
            <person name="Goldberg J."/>
            <person name="Griggs A."/>
            <person name="Gujja S."/>
            <person name="Hansen M."/>
            <person name="Heiman D."/>
            <person name="Howarth C."/>
            <person name="Larimer J."/>
            <person name="Lui A."/>
            <person name="MacDonald P.J.P."/>
            <person name="McCowen C."/>
            <person name="Montmayeur A."/>
            <person name="Murphy C."/>
            <person name="Neiman D."/>
            <person name="Pearson M."/>
            <person name="Priest M."/>
            <person name="Roberts A."/>
            <person name="Saif S."/>
            <person name="Shea T."/>
            <person name="Sisk P."/>
            <person name="Stolte C."/>
            <person name="Sykes S."/>
            <person name="Wortman J."/>
            <person name="Nusbaum C."/>
            <person name="Birren B."/>
        </authorList>
    </citation>
    <scope>NUCLEOTIDE SEQUENCE [LARGE SCALE GENOMIC DNA]</scope>
    <source>
        <strain evidence="2 3">ATCC 38327</strain>
    </source>
</reference>
<dbReference type="VEuPathDB" id="FungiDB:AMAG_01836"/>
<feature type="compositionally biased region" description="Low complexity" evidence="1">
    <location>
        <begin position="13"/>
        <end position="35"/>
    </location>
</feature>
<evidence type="ECO:0000256" key="1">
    <source>
        <dbReference type="SAM" id="MobiDB-lite"/>
    </source>
</evidence>
<protein>
    <submittedName>
        <fullName evidence="2">Uncharacterized protein</fullName>
    </submittedName>
</protein>
<name>A0A0L0S0S7_ALLM3</name>